<dbReference type="AlphaFoldDB" id="A0A1L8H7U3"/>
<dbReference type="Proteomes" id="UP000186698">
    <property type="component" value="Chromosome 2S"/>
</dbReference>
<dbReference type="GO" id="GO:0009986">
    <property type="term" value="C:cell surface"/>
    <property type="evidence" value="ECO:0000318"/>
    <property type="project" value="GO_Central"/>
</dbReference>
<feature type="region of interest" description="Disordered" evidence="10">
    <location>
        <begin position="273"/>
        <end position="308"/>
    </location>
</feature>
<feature type="signal peptide" evidence="12">
    <location>
        <begin position="1"/>
        <end position="23"/>
    </location>
</feature>
<keyword evidence="8 9" id="KW-0357">Heparan sulfate</keyword>
<keyword evidence="14" id="KW-1185">Reference proteome</keyword>
<dbReference type="GeneID" id="108709562"/>
<dbReference type="InterPro" id="IPR003585">
    <property type="entry name" value="Neurexin-like"/>
</dbReference>
<dbReference type="AGR" id="Xenbase:XB-GENE-17346771"/>
<dbReference type="Bgee" id="108709562">
    <property type="expression patterns" value="Expressed in brain and 14 other cell types or tissues"/>
</dbReference>
<name>A0A1L8H7U3_XENLA</name>
<reference evidence="15" key="2">
    <citation type="submission" date="2025-08" db="UniProtKB">
        <authorList>
            <consortium name="RefSeq"/>
        </authorList>
    </citation>
    <scope>IDENTIFICATION</scope>
    <source>
        <strain evidence="15">J_2021</strain>
        <tissue evidence="15">Erythrocytes</tissue>
    </source>
</reference>
<keyword evidence="7 9" id="KW-0325">Glycoprotein</keyword>
<dbReference type="PROSITE" id="PS00964">
    <property type="entry name" value="SYNDECAN"/>
    <property type="match status" value="1"/>
</dbReference>
<reference evidence="14" key="1">
    <citation type="submission" date="2024-06" db="UniProtKB">
        <authorList>
            <consortium name="RefSeq"/>
        </authorList>
    </citation>
    <scope>NUCLEOTIDE SEQUENCE [LARGE SCALE GENOMIC DNA]</scope>
    <source>
        <strain evidence="14">J_2021</strain>
    </source>
</reference>
<dbReference type="OMA" id="EMQPSES"/>
<dbReference type="PANTHER" id="PTHR10915:SF7">
    <property type="entry name" value="SYNDECAN-3"/>
    <property type="match status" value="1"/>
</dbReference>
<dbReference type="KEGG" id="xla:108709562"/>
<evidence type="ECO:0000313" key="16">
    <source>
        <dbReference type="Xenbase" id="XB-GENE-17346771"/>
    </source>
</evidence>
<dbReference type="InterPro" id="IPR030479">
    <property type="entry name" value="Syndecan_CS"/>
</dbReference>
<evidence type="ECO:0000259" key="13">
    <source>
        <dbReference type="SMART" id="SM00294"/>
    </source>
</evidence>
<evidence type="ECO:0000256" key="10">
    <source>
        <dbReference type="SAM" id="MobiDB-lite"/>
    </source>
</evidence>
<feature type="domain" description="Neurexin/syndecan/glycophorin C" evidence="13">
    <location>
        <begin position="357"/>
        <end position="375"/>
    </location>
</feature>
<evidence type="ECO:0000313" key="15">
    <source>
        <dbReference type="RefSeq" id="XP_018105006.1"/>
    </source>
</evidence>
<dbReference type="RefSeq" id="XP_018105006.1">
    <property type="nucleotide sequence ID" value="XM_018249517.2"/>
</dbReference>
<evidence type="ECO:0000256" key="2">
    <source>
        <dbReference type="ARBA" id="ARBA00005343"/>
    </source>
</evidence>
<comment type="subcellular location">
    <subcellularLocation>
        <location evidence="1 9">Membrane</location>
        <topology evidence="1 9">Single-pass type I membrane protein</topology>
    </subcellularLocation>
</comment>
<keyword evidence="12" id="KW-0732">Signal</keyword>
<evidence type="ECO:0000256" key="4">
    <source>
        <dbReference type="ARBA" id="ARBA00022974"/>
    </source>
</evidence>
<comment type="function">
    <text evidence="9">Cell surface proteoglycan.</text>
</comment>
<keyword evidence="5 11" id="KW-1133">Transmembrane helix</keyword>
<evidence type="ECO:0000256" key="11">
    <source>
        <dbReference type="SAM" id="Phobius"/>
    </source>
</evidence>
<keyword evidence="4 9" id="KW-0654">Proteoglycan</keyword>
<sequence length="391" mass="42811">MQLAFGIIHGAGLLFIITQSALAERWRHEFEDERPVDLESSGDDDFLEDEDMDDVYSGSGSGNFELESGLDLGLRFTTKTPIPPPTVTALKPAPTDHFLPPIQSTWVPPTTQASVVHRHNPLVPPEAPDTPSLPVVPTPTIPSKQAATTEATTTEAVRTTDLRRLQPVVVVSTDITATPSSTEKEMFTWEATDEQEVTGFNTESGRVWPTEDRRTSLTSKEDIKVEGTDKVTPTLQPQTESWEVTAVTLRDSDFEIPISGGPSGDFEVQEEDIVPQTEPPTSPDIGNELLPPTTAPPDLARGKKPDTGLIDNTIDSGNTLAQMPQKNILERREVLIAVIVGGIVGALFAAFLVMLLIYRMKKKDEGSYALEEPKPANVSYQKPETHEEFYA</sequence>
<organism evidence="14 15">
    <name type="scientific">Xenopus laevis</name>
    <name type="common">African clawed frog</name>
    <dbReference type="NCBI Taxonomy" id="8355"/>
    <lineage>
        <taxon>Eukaryota</taxon>
        <taxon>Metazoa</taxon>
        <taxon>Chordata</taxon>
        <taxon>Craniata</taxon>
        <taxon>Vertebrata</taxon>
        <taxon>Euteleostomi</taxon>
        <taxon>Amphibia</taxon>
        <taxon>Batrachia</taxon>
        <taxon>Anura</taxon>
        <taxon>Pipoidea</taxon>
        <taxon>Pipidae</taxon>
        <taxon>Xenopodinae</taxon>
        <taxon>Xenopus</taxon>
        <taxon>Xenopus</taxon>
    </lineage>
</organism>
<keyword evidence="3 9" id="KW-0812">Transmembrane</keyword>
<dbReference type="InterPro" id="IPR027789">
    <property type="entry name" value="Syndecan/Neurexin_dom"/>
</dbReference>
<dbReference type="Xenbase" id="XB-GENE-17346771">
    <property type="gene designation" value="sdc3.S"/>
</dbReference>
<dbReference type="STRING" id="8355.A0A1L8H7U3"/>
<evidence type="ECO:0000256" key="8">
    <source>
        <dbReference type="ARBA" id="ARBA00023207"/>
    </source>
</evidence>
<dbReference type="GO" id="GO:0016020">
    <property type="term" value="C:membrane"/>
    <property type="evidence" value="ECO:0007669"/>
    <property type="project" value="UniProtKB-SubCell"/>
</dbReference>
<protein>
    <recommendedName>
        <fullName evidence="9">Syndecan</fullName>
    </recommendedName>
</protein>
<dbReference type="InterPro" id="IPR001050">
    <property type="entry name" value="Syndecan"/>
</dbReference>
<gene>
    <name evidence="15 16" type="primary">sdc3.S</name>
</gene>
<evidence type="ECO:0000256" key="6">
    <source>
        <dbReference type="ARBA" id="ARBA00023136"/>
    </source>
</evidence>
<dbReference type="Pfam" id="PF01034">
    <property type="entry name" value="Syndecan"/>
    <property type="match status" value="1"/>
</dbReference>
<comment type="similarity">
    <text evidence="2 9">Belongs to the syndecan proteoglycan family.</text>
</comment>
<keyword evidence="6 11" id="KW-0472">Membrane</keyword>
<evidence type="ECO:0000256" key="7">
    <source>
        <dbReference type="ARBA" id="ARBA00023180"/>
    </source>
</evidence>
<dbReference type="PaxDb" id="8355-A0A1L8H7U3"/>
<evidence type="ECO:0000256" key="3">
    <source>
        <dbReference type="ARBA" id="ARBA00022692"/>
    </source>
</evidence>
<dbReference type="GO" id="GO:0016477">
    <property type="term" value="P:cell migration"/>
    <property type="evidence" value="ECO:0000318"/>
    <property type="project" value="GO_Central"/>
</dbReference>
<dbReference type="PANTHER" id="PTHR10915">
    <property type="entry name" value="SYNDECAN"/>
    <property type="match status" value="1"/>
</dbReference>
<evidence type="ECO:0000313" key="14">
    <source>
        <dbReference type="Proteomes" id="UP000186698"/>
    </source>
</evidence>
<feature type="compositionally biased region" description="Low complexity" evidence="10">
    <location>
        <begin position="289"/>
        <end position="299"/>
    </location>
</feature>
<evidence type="ECO:0000256" key="12">
    <source>
        <dbReference type="SAM" id="SignalP"/>
    </source>
</evidence>
<dbReference type="SMART" id="SM00294">
    <property type="entry name" value="4.1m"/>
    <property type="match status" value="1"/>
</dbReference>
<accession>A0A1L8H7U3</accession>
<proteinExistence type="inferred from homology"/>
<evidence type="ECO:0000256" key="1">
    <source>
        <dbReference type="ARBA" id="ARBA00004479"/>
    </source>
</evidence>
<dbReference type="CTD" id="108709562"/>
<dbReference type="OrthoDB" id="10044468at2759"/>
<feature type="region of interest" description="Disordered" evidence="10">
    <location>
        <begin position="372"/>
        <end position="391"/>
    </location>
</feature>
<evidence type="ECO:0000256" key="5">
    <source>
        <dbReference type="ARBA" id="ARBA00022989"/>
    </source>
</evidence>
<feature type="transmembrane region" description="Helical" evidence="11">
    <location>
        <begin position="334"/>
        <end position="358"/>
    </location>
</feature>
<evidence type="ECO:0000256" key="9">
    <source>
        <dbReference type="RuleBase" id="RU000649"/>
    </source>
</evidence>
<feature type="chain" id="PRO_5044292392" description="Syndecan" evidence="12">
    <location>
        <begin position="24"/>
        <end position="391"/>
    </location>
</feature>